<dbReference type="EMBL" id="MBUA01000027">
    <property type="protein sequence ID" value="MBC6492248.1"/>
    <property type="molecule type" value="Genomic_DNA"/>
</dbReference>
<dbReference type="PANTHER" id="PTHR39200">
    <property type="entry name" value="HYPOTHETICAL EXPORTED PROTEIN"/>
    <property type="match status" value="1"/>
</dbReference>
<evidence type="ECO:0000259" key="2">
    <source>
        <dbReference type="Pfam" id="PF10988"/>
    </source>
</evidence>
<protein>
    <recommendedName>
        <fullName evidence="2">Putative auto-transporter adhesin head GIN domain-containing protein</fullName>
    </recommendedName>
</protein>
<evidence type="ECO:0000256" key="1">
    <source>
        <dbReference type="SAM" id="SignalP"/>
    </source>
</evidence>
<feature type="chain" id="PRO_5047169973" description="Putative auto-transporter adhesin head GIN domain-containing protein" evidence="1">
    <location>
        <begin position="20"/>
        <end position="239"/>
    </location>
</feature>
<dbReference type="PROSITE" id="PS51257">
    <property type="entry name" value="PROKAR_LIPOPROTEIN"/>
    <property type="match status" value="1"/>
</dbReference>
<reference evidence="3 4" key="1">
    <citation type="submission" date="2016-07" db="EMBL/GenBank/DDBJ databases">
        <title>Genome analysis of Flavihumibacter stibioxidans YS-17.</title>
        <authorList>
            <person name="Shi K."/>
            <person name="Han Y."/>
            <person name="Wang G."/>
        </authorList>
    </citation>
    <scope>NUCLEOTIDE SEQUENCE [LARGE SCALE GENOMIC DNA]</scope>
    <source>
        <strain evidence="3 4">YS-17</strain>
    </source>
</reference>
<dbReference type="Pfam" id="PF10988">
    <property type="entry name" value="DUF2807"/>
    <property type="match status" value="1"/>
</dbReference>
<name>A0ABR7MCH5_9BACT</name>
<keyword evidence="4" id="KW-1185">Reference proteome</keyword>
<feature type="signal peptide" evidence="1">
    <location>
        <begin position="1"/>
        <end position="19"/>
    </location>
</feature>
<dbReference type="Gene3D" id="2.160.20.120">
    <property type="match status" value="1"/>
</dbReference>
<dbReference type="Proteomes" id="UP000765802">
    <property type="component" value="Unassembled WGS sequence"/>
</dbReference>
<organism evidence="3 4">
    <name type="scientific">Flavihumibacter stibioxidans</name>
    <dbReference type="NCBI Taxonomy" id="1834163"/>
    <lineage>
        <taxon>Bacteria</taxon>
        <taxon>Pseudomonadati</taxon>
        <taxon>Bacteroidota</taxon>
        <taxon>Chitinophagia</taxon>
        <taxon>Chitinophagales</taxon>
        <taxon>Chitinophagaceae</taxon>
        <taxon>Flavihumibacter</taxon>
    </lineage>
</organism>
<feature type="domain" description="Putative auto-transporter adhesin head GIN" evidence="2">
    <location>
        <begin position="40"/>
        <end position="224"/>
    </location>
</feature>
<dbReference type="RefSeq" id="WP_187257559.1">
    <property type="nucleotide sequence ID" value="NZ_JBHULF010000006.1"/>
</dbReference>
<dbReference type="InterPro" id="IPR021255">
    <property type="entry name" value="DUF2807"/>
</dbReference>
<accession>A0ABR7MCH5</accession>
<evidence type="ECO:0000313" key="3">
    <source>
        <dbReference type="EMBL" id="MBC6492248.1"/>
    </source>
</evidence>
<gene>
    <name evidence="3" type="ORF">BC349_14395</name>
</gene>
<proteinExistence type="predicted"/>
<keyword evidence="1" id="KW-0732">Signal</keyword>
<evidence type="ECO:0000313" key="4">
    <source>
        <dbReference type="Proteomes" id="UP000765802"/>
    </source>
</evidence>
<comment type="caution">
    <text evidence="3">The sequence shown here is derived from an EMBL/GenBank/DDBJ whole genome shotgun (WGS) entry which is preliminary data.</text>
</comment>
<sequence length="239" mass="25811">MKSANAFLLLFFSGLLILASSCSKINGEGPVVSEERFVTNFSTLHFGTGGNLYYEPSSEFSLEIRAQKNILDVIETYVSNNELKIKIRDNTVIHSHDPITVYLKAPDLEGMYINGSGDIFVQQAISPDRLKLETNGSGKIDLAKVSTGLLETRVNGSGDIIVRNGSATEENCRISGSGDIHLLGLEAETSYTQTSGSGDISLWVNDLLDCQISGSGMVKYKGSPQVKVKISGSGRVVPW</sequence>
<dbReference type="PANTHER" id="PTHR39200:SF1">
    <property type="entry name" value="AUTO-TRANSPORTER ADHESIN HEAD GIN DOMAIN-CONTAINING PROTEIN-RELATED"/>
    <property type="match status" value="1"/>
</dbReference>